<evidence type="ECO:0000313" key="3">
    <source>
        <dbReference type="Proteomes" id="UP000812440"/>
    </source>
</evidence>
<feature type="region of interest" description="Disordered" evidence="1">
    <location>
        <begin position="65"/>
        <end position="153"/>
    </location>
</feature>
<sequence>MANSASFIRPPTRPSTSGSAPVTRDAAFMVSGVRPPSSFGAQTFGFQKHGQISIRPPIPLQKTGLAIKKPQKAPSISQRNEASTGAQNIKLENCATSEPVCSRETEEPPAAATQSEPIPPEPKTFAESPSANNETCLKMVSSAEKATPPNSPRCLHLDTCPCCHMKYQELLQKYEELRNRLGQKRQ</sequence>
<dbReference type="AlphaFoldDB" id="A0A8T2IH75"/>
<dbReference type="EMBL" id="JAACNH010000009">
    <property type="protein sequence ID" value="KAG8432315.1"/>
    <property type="molecule type" value="Genomic_DNA"/>
</dbReference>
<proteinExistence type="predicted"/>
<gene>
    <name evidence="2" type="ORF">GDO86_016815</name>
</gene>
<name>A0A8T2IH75_9PIPI</name>
<keyword evidence="3" id="KW-1185">Reference proteome</keyword>
<evidence type="ECO:0000313" key="2">
    <source>
        <dbReference type="EMBL" id="KAG8432315.1"/>
    </source>
</evidence>
<feature type="compositionally biased region" description="Polar residues" evidence="1">
    <location>
        <begin position="74"/>
        <end position="87"/>
    </location>
</feature>
<comment type="caution">
    <text evidence="2">The sequence shown here is derived from an EMBL/GenBank/DDBJ whole genome shotgun (WGS) entry which is preliminary data.</text>
</comment>
<protein>
    <submittedName>
        <fullName evidence="2">Uncharacterized protein</fullName>
    </submittedName>
</protein>
<feature type="region of interest" description="Disordered" evidence="1">
    <location>
        <begin position="1"/>
        <end position="23"/>
    </location>
</feature>
<evidence type="ECO:0000256" key="1">
    <source>
        <dbReference type="SAM" id="MobiDB-lite"/>
    </source>
</evidence>
<dbReference type="Proteomes" id="UP000812440">
    <property type="component" value="Chromosome 9"/>
</dbReference>
<dbReference type="OrthoDB" id="9909865at2759"/>
<organism evidence="2 3">
    <name type="scientific">Hymenochirus boettgeri</name>
    <name type="common">Congo dwarf clawed frog</name>
    <dbReference type="NCBI Taxonomy" id="247094"/>
    <lineage>
        <taxon>Eukaryota</taxon>
        <taxon>Metazoa</taxon>
        <taxon>Chordata</taxon>
        <taxon>Craniata</taxon>
        <taxon>Vertebrata</taxon>
        <taxon>Euteleostomi</taxon>
        <taxon>Amphibia</taxon>
        <taxon>Batrachia</taxon>
        <taxon>Anura</taxon>
        <taxon>Pipoidea</taxon>
        <taxon>Pipidae</taxon>
        <taxon>Pipinae</taxon>
        <taxon>Hymenochirus</taxon>
    </lineage>
</organism>
<reference evidence="2" key="1">
    <citation type="thesis" date="2020" institute="ProQuest LLC" country="789 East Eisenhower Parkway, Ann Arbor, MI, USA">
        <title>Comparative Genomics and Chromosome Evolution.</title>
        <authorList>
            <person name="Mudd A.B."/>
        </authorList>
    </citation>
    <scope>NUCLEOTIDE SEQUENCE</scope>
    <source>
        <strain evidence="2">Female2</strain>
        <tissue evidence="2">Blood</tissue>
    </source>
</reference>
<accession>A0A8T2IH75</accession>